<name>A0ABV4CGG1_9PSEU</name>
<accession>A0ABV4CGG1</accession>
<protein>
    <submittedName>
        <fullName evidence="1">DNA-binding protein</fullName>
    </submittedName>
</protein>
<evidence type="ECO:0000313" key="2">
    <source>
        <dbReference type="Proteomes" id="UP001564626"/>
    </source>
</evidence>
<comment type="caution">
    <text evidence="1">The sequence shown here is derived from an EMBL/GenBank/DDBJ whole genome shotgun (WGS) entry which is preliminary data.</text>
</comment>
<sequence>MPQQQAGPTRANATMTRAELLALPAAIDLVTAGRALGIGRTKAHELARAGQFPVRVLRLGSAYRVPTAEVLDLLGITTPVTSSGAA</sequence>
<organism evidence="1 2">
    <name type="scientific">Saccharopolyspora cebuensis</name>
    <dbReference type="NCBI Taxonomy" id="418759"/>
    <lineage>
        <taxon>Bacteria</taxon>
        <taxon>Bacillati</taxon>
        <taxon>Actinomycetota</taxon>
        <taxon>Actinomycetes</taxon>
        <taxon>Pseudonocardiales</taxon>
        <taxon>Pseudonocardiaceae</taxon>
        <taxon>Saccharopolyspora</taxon>
    </lineage>
</organism>
<proteinExistence type="predicted"/>
<gene>
    <name evidence="1" type="ORF">AB8O55_09160</name>
</gene>
<evidence type="ECO:0000313" key="1">
    <source>
        <dbReference type="EMBL" id="MEY8039563.1"/>
    </source>
</evidence>
<keyword evidence="1" id="KW-0238">DNA-binding</keyword>
<reference evidence="1 2" key="1">
    <citation type="submission" date="2024-08" db="EMBL/GenBank/DDBJ databases">
        <title>Genome mining of Saccharopolyspora cebuensis PGLac3 from Nigerian medicinal plant.</title>
        <authorList>
            <person name="Ezeobiora C.E."/>
            <person name="Igbokwe N.H."/>
            <person name="Amin D.H."/>
            <person name="Mendie U.E."/>
        </authorList>
    </citation>
    <scope>NUCLEOTIDE SEQUENCE [LARGE SCALE GENOMIC DNA]</scope>
    <source>
        <strain evidence="1 2">PGLac3</strain>
    </source>
</reference>
<dbReference type="Proteomes" id="UP001564626">
    <property type="component" value="Unassembled WGS sequence"/>
</dbReference>
<dbReference type="RefSeq" id="WP_345359539.1">
    <property type="nucleotide sequence ID" value="NZ_BAABII010000004.1"/>
</dbReference>
<keyword evidence="2" id="KW-1185">Reference proteome</keyword>
<dbReference type="EMBL" id="JBGEHV010000012">
    <property type="protein sequence ID" value="MEY8039563.1"/>
    <property type="molecule type" value="Genomic_DNA"/>
</dbReference>
<dbReference type="GO" id="GO:0003677">
    <property type="term" value="F:DNA binding"/>
    <property type="evidence" value="ECO:0007669"/>
    <property type="project" value="UniProtKB-KW"/>
</dbReference>